<evidence type="ECO:0000256" key="2">
    <source>
        <dbReference type="ARBA" id="ARBA00023125"/>
    </source>
</evidence>
<comment type="caution">
    <text evidence="6">The sequence shown here is derived from an EMBL/GenBank/DDBJ whole genome shotgun (WGS) entry which is preliminary data.</text>
</comment>
<gene>
    <name evidence="6" type="ORF">E6C55_26350</name>
</gene>
<feature type="domain" description="HTH araC/xylS-type" evidence="5">
    <location>
        <begin position="666"/>
        <end position="764"/>
    </location>
</feature>
<dbReference type="InterPro" id="IPR018060">
    <property type="entry name" value="HTH_AraC"/>
</dbReference>
<proteinExistence type="predicted"/>
<dbReference type="InterPro" id="IPR009057">
    <property type="entry name" value="Homeodomain-like_sf"/>
</dbReference>
<evidence type="ECO:0000256" key="1">
    <source>
        <dbReference type="ARBA" id="ARBA00023015"/>
    </source>
</evidence>
<dbReference type="InterPro" id="IPR041522">
    <property type="entry name" value="CdaR_GGDEF"/>
</dbReference>
<name>A0A4S4BNN9_9BACL</name>
<keyword evidence="4" id="KW-0812">Transmembrane</keyword>
<evidence type="ECO:0000313" key="7">
    <source>
        <dbReference type="Proteomes" id="UP000310636"/>
    </source>
</evidence>
<dbReference type="GO" id="GO:0003700">
    <property type="term" value="F:DNA-binding transcription factor activity"/>
    <property type="evidence" value="ECO:0007669"/>
    <property type="project" value="InterPro"/>
</dbReference>
<dbReference type="EMBL" id="SSOB01000044">
    <property type="protein sequence ID" value="THF74148.1"/>
    <property type="molecule type" value="Genomic_DNA"/>
</dbReference>
<keyword evidence="4" id="KW-1133">Transmembrane helix</keyword>
<dbReference type="SUPFAM" id="SSF46689">
    <property type="entry name" value="Homeodomain-like"/>
    <property type="match status" value="2"/>
</dbReference>
<evidence type="ECO:0000259" key="5">
    <source>
        <dbReference type="PROSITE" id="PS01124"/>
    </source>
</evidence>
<accession>A0A4S4BNN9</accession>
<keyword evidence="1" id="KW-0805">Transcription regulation</keyword>
<dbReference type="GO" id="GO:0043565">
    <property type="term" value="F:sequence-specific DNA binding"/>
    <property type="evidence" value="ECO:0007669"/>
    <property type="project" value="InterPro"/>
</dbReference>
<evidence type="ECO:0000256" key="4">
    <source>
        <dbReference type="SAM" id="Phobius"/>
    </source>
</evidence>
<dbReference type="Gene3D" id="1.10.10.60">
    <property type="entry name" value="Homeodomain-like"/>
    <property type="match status" value="2"/>
</dbReference>
<sequence length="774" mass="86870">MRSKRYKDMLKSSAAEYLYYFLGLSIIVASLLGGSLYYYSSSLLRQEAKTNAGNSLVLLRNAQELILSEVDKSMGNIFLDSFYASYMDYYYRQDMVTLRNLQAKLDNVLSTNDYIDSVYIYYHQDDFVLSSSQGPVRIEDFADRAFAEQLVTLPLQKNDARTRSVPGGLSGDETVITIVKAIPIFYTTKLPAAYVVVNLKGFYLQQVLDAIKTNPDAAIMVADESGHIITQKTGAASVRSASAYMAFPPPQAAGTYERIIDGSDTLVSYVTSEKYGWTYIYTIPMAVVTEKIRLWLKTALLVGLLVILVSLLCSLLFSRRMAAPLKRLLSMLRNDEDGPRRGKDVMQIERGVSRILDQNRRLGLLLAEYEAYSRNKFLADLLTSGEEEDPRTADKLAYYGLELPLDGRYAACLLSMDEYARYSAEHSERARNALFLQLMETMAEGTAQEHLAFIVEVDENRIALALRFAAEMPAEEAGAAVYAVAKAVHRLLGERHPHSFTLGAGTPHTGIGRLRESCYEAGVAVDSRLLLGNGSVIRYESIERGDRHIAYPMAIERHLLAALKMGDAEAVGRHLDEFEAYIQRHAPDRPEMVRSYYLQLFSSTLKCAYEMDAEFEPGSLLRETAHAELLGAETMRGMTAYMRGVYDRILLHQESKRSRKNKELIDAVQRYVVAQLHDDLSLERLGEQFYISASHLRKIFKDETGGTVKDFILRARMERAIELLGGTELRIADIAGQVGYLSAQSFSKAFRLETGKSPAAYREELLRAGTEPTE</sequence>
<feature type="transmembrane region" description="Helical" evidence="4">
    <location>
        <begin position="294"/>
        <end position="317"/>
    </location>
</feature>
<keyword evidence="2" id="KW-0238">DNA-binding</keyword>
<dbReference type="SMART" id="SM00342">
    <property type="entry name" value="HTH_ARAC"/>
    <property type="match status" value="1"/>
</dbReference>
<feature type="transmembrane region" description="Helical" evidence="4">
    <location>
        <begin position="20"/>
        <end position="39"/>
    </location>
</feature>
<dbReference type="RefSeq" id="WP_136372822.1">
    <property type="nucleotide sequence ID" value="NZ_SSOB01000044.1"/>
</dbReference>
<protein>
    <submittedName>
        <fullName evidence="6">AraC family transcriptional regulator</fullName>
    </submittedName>
</protein>
<keyword evidence="4" id="KW-0472">Membrane</keyword>
<evidence type="ECO:0000256" key="3">
    <source>
        <dbReference type="ARBA" id="ARBA00023163"/>
    </source>
</evidence>
<keyword evidence="3" id="KW-0804">Transcription</keyword>
<dbReference type="Proteomes" id="UP000310636">
    <property type="component" value="Unassembled WGS sequence"/>
</dbReference>
<dbReference type="Pfam" id="PF12833">
    <property type="entry name" value="HTH_18"/>
    <property type="match status" value="1"/>
</dbReference>
<evidence type="ECO:0000313" key="6">
    <source>
        <dbReference type="EMBL" id="THF74148.1"/>
    </source>
</evidence>
<organism evidence="6 7">
    <name type="scientific">Cohnella fermenti</name>
    <dbReference type="NCBI Taxonomy" id="2565925"/>
    <lineage>
        <taxon>Bacteria</taxon>
        <taxon>Bacillati</taxon>
        <taxon>Bacillota</taxon>
        <taxon>Bacilli</taxon>
        <taxon>Bacillales</taxon>
        <taxon>Paenibacillaceae</taxon>
        <taxon>Cohnella</taxon>
    </lineage>
</organism>
<keyword evidence="7" id="KW-1185">Reference proteome</keyword>
<dbReference type="PROSITE" id="PS01124">
    <property type="entry name" value="HTH_ARAC_FAMILY_2"/>
    <property type="match status" value="1"/>
</dbReference>
<dbReference type="AlphaFoldDB" id="A0A4S4BNN9"/>
<dbReference type="OrthoDB" id="2485071at2"/>
<reference evidence="6 7" key="1">
    <citation type="submission" date="2019-04" db="EMBL/GenBank/DDBJ databases">
        <title>Cohnella sp. nov. isolated from preserved vegetables.</title>
        <authorList>
            <person name="Lin S.-Y."/>
            <person name="Hung M.-H."/>
            <person name="Young C.-C."/>
        </authorList>
    </citation>
    <scope>NUCLEOTIDE SEQUENCE [LARGE SCALE GENOMIC DNA]</scope>
    <source>
        <strain evidence="6 7">CC-MHH1044</strain>
    </source>
</reference>
<dbReference type="CDD" id="cd18774">
    <property type="entry name" value="PDC2_HK_sensor"/>
    <property type="match status" value="1"/>
</dbReference>
<dbReference type="PANTHER" id="PTHR43280">
    <property type="entry name" value="ARAC-FAMILY TRANSCRIPTIONAL REGULATOR"/>
    <property type="match status" value="1"/>
</dbReference>
<dbReference type="PANTHER" id="PTHR43280:SF10">
    <property type="entry name" value="REGULATORY PROTEIN POCR"/>
    <property type="match status" value="1"/>
</dbReference>
<dbReference type="Pfam" id="PF17853">
    <property type="entry name" value="GGDEF_2"/>
    <property type="match status" value="1"/>
</dbReference>